<dbReference type="InterPro" id="IPR052336">
    <property type="entry name" value="MlaD_Phospholipid_Transporter"/>
</dbReference>
<organism evidence="3 4">
    <name type="scientific">Nocardioides panzhihuensis</name>
    <dbReference type="NCBI Taxonomy" id="860243"/>
    <lineage>
        <taxon>Bacteria</taxon>
        <taxon>Bacillati</taxon>
        <taxon>Actinomycetota</taxon>
        <taxon>Actinomycetes</taxon>
        <taxon>Propionibacteriales</taxon>
        <taxon>Nocardioidaceae</taxon>
        <taxon>Nocardioides</taxon>
    </lineage>
</organism>
<feature type="domain" description="Mce/MlaD" evidence="2">
    <location>
        <begin position="56"/>
        <end position="132"/>
    </location>
</feature>
<dbReference type="InterPro" id="IPR003399">
    <property type="entry name" value="Mce/MlaD"/>
</dbReference>
<dbReference type="PANTHER" id="PTHR33371">
    <property type="entry name" value="INTERMEMBRANE PHOSPHOLIPID TRANSPORT SYSTEM BINDING PROTEIN MLAD-RELATED"/>
    <property type="match status" value="1"/>
</dbReference>
<dbReference type="EMBL" id="JACBZR010000001">
    <property type="protein sequence ID" value="NYI78255.1"/>
    <property type="molecule type" value="Genomic_DNA"/>
</dbReference>
<evidence type="ECO:0000313" key="3">
    <source>
        <dbReference type="EMBL" id="NYI78255.1"/>
    </source>
</evidence>
<dbReference type="AlphaFoldDB" id="A0A7Z0DMR5"/>
<evidence type="ECO:0000256" key="1">
    <source>
        <dbReference type="SAM" id="Phobius"/>
    </source>
</evidence>
<keyword evidence="1" id="KW-0472">Membrane</keyword>
<dbReference type="RefSeq" id="WP_179658609.1">
    <property type="nucleotide sequence ID" value="NZ_JACBZR010000001.1"/>
</dbReference>
<evidence type="ECO:0000313" key="4">
    <source>
        <dbReference type="Proteomes" id="UP000564496"/>
    </source>
</evidence>
<keyword evidence="1" id="KW-0812">Transmembrane</keyword>
<dbReference type="GO" id="GO:0005543">
    <property type="term" value="F:phospholipid binding"/>
    <property type="evidence" value="ECO:0007669"/>
    <property type="project" value="TreeGrafter"/>
</dbReference>
<sequence>MNEQGRLAAYWERIKTVPGLGRDVTALAVLMVLGVVAAAIIKSYLGGTTPWSDSTLVKAEFAEVPGLNPSAQTSVTMAGVRVGKVTTAKASDDGSAVVTMKLEGEYDVYRDARAVLRPNNPLNEMQVEINPGSPSAGRLQDGEAIPVSQTARPVQADEILEHLDERSQLALTDLLVESDVALARAPQNLPQGLGATNDTLQAVQPVAEALRTRREKIAALVSALSDISAAVGRNDERIGRLADATQATLAVLADSDQALRASLKELPGLTGDLRAALNSTQALTEELDPTLDNLRSASDTLPGSLKRFRSTVGNLGKTLDAAKPVLEKARPVVADLRPLVADVTTSLDDIEKITSPLRHDTRTVMSYLTALKAFVYNTSSVFGAGDANGGLIRGHLIVPLPGAGVLPNSPDQGRGEG</sequence>
<comment type="caution">
    <text evidence="3">The sequence shown here is derived from an EMBL/GenBank/DDBJ whole genome shotgun (WGS) entry which is preliminary data.</text>
</comment>
<reference evidence="3 4" key="1">
    <citation type="submission" date="2020-07" db="EMBL/GenBank/DDBJ databases">
        <title>Sequencing the genomes of 1000 actinobacteria strains.</title>
        <authorList>
            <person name="Klenk H.-P."/>
        </authorList>
    </citation>
    <scope>NUCLEOTIDE SEQUENCE [LARGE SCALE GENOMIC DNA]</scope>
    <source>
        <strain evidence="3 4">DSM 26487</strain>
    </source>
</reference>
<name>A0A7Z0DMR5_9ACTN</name>
<evidence type="ECO:0000259" key="2">
    <source>
        <dbReference type="Pfam" id="PF02470"/>
    </source>
</evidence>
<protein>
    <submittedName>
        <fullName evidence="3">Phospholipid/cholesterol/gamma-HCH transport system substrate-binding protein</fullName>
    </submittedName>
</protein>
<proteinExistence type="predicted"/>
<gene>
    <name evidence="3" type="ORF">BJ988_002903</name>
</gene>
<keyword evidence="1" id="KW-1133">Transmembrane helix</keyword>
<dbReference type="Proteomes" id="UP000564496">
    <property type="component" value="Unassembled WGS sequence"/>
</dbReference>
<feature type="transmembrane region" description="Helical" evidence="1">
    <location>
        <begin position="24"/>
        <end position="45"/>
    </location>
</feature>
<dbReference type="GO" id="GO:0005548">
    <property type="term" value="F:phospholipid transporter activity"/>
    <property type="evidence" value="ECO:0007669"/>
    <property type="project" value="TreeGrafter"/>
</dbReference>
<dbReference type="Pfam" id="PF02470">
    <property type="entry name" value="MlaD"/>
    <property type="match status" value="1"/>
</dbReference>
<accession>A0A7Z0DMR5</accession>
<dbReference type="PANTHER" id="PTHR33371:SF4">
    <property type="entry name" value="INTERMEMBRANE PHOSPHOLIPID TRANSPORT SYSTEM BINDING PROTEIN MLAD"/>
    <property type="match status" value="1"/>
</dbReference>
<keyword evidence="4" id="KW-1185">Reference proteome</keyword>